<dbReference type="RefSeq" id="WP_091545311.1">
    <property type="nucleotide sequence ID" value="NZ_FONY01000019.1"/>
</dbReference>
<feature type="chain" id="PRO_5011784549" evidence="1">
    <location>
        <begin position="22"/>
        <end position="297"/>
    </location>
</feature>
<name>A0A1I2GLQ4_9BACT</name>
<dbReference type="Proteomes" id="UP000199513">
    <property type="component" value="Unassembled WGS sequence"/>
</dbReference>
<sequence>MKKLYFMFVLALLLGCGNNNASTEEVNDKVTTEETPPTSQVSEDIISEILDAIPSPLEISFLIKEVGTKYNSANLNNPDFVSNYNTSYQQALNLGAYATDLGYANLYGRNQDVLSFLNCVKKLADNLSIGQFFDYETIKQLASNSGNIDALLQLTQQNFEKINYHLREKKQEYLSILILTGGWVEAIYLTSLVHQDTKNVKLKEKIGEQKIVLEQILVVLEIYKTKANFSTLINDLKELQKIYSGVEMKTVMGKTKTIERNGELVVETDTQTIVNISDTDVEKITSLVKSIRNKIVK</sequence>
<dbReference type="AlphaFoldDB" id="A0A1I2GLQ4"/>
<gene>
    <name evidence="2" type="ORF">SAMN04488541_10193</name>
</gene>
<dbReference type="PROSITE" id="PS51257">
    <property type="entry name" value="PROKAR_LIPOPROTEIN"/>
    <property type="match status" value="1"/>
</dbReference>
<evidence type="ECO:0000313" key="2">
    <source>
        <dbReference type="EMBL" id="SFF17949.1"/>
    </source>
</evidence>
<keyword evidence="3" id="KW-1185">Reference proteome</keyword>
<accession>A0A1I2GLQ4</accession>
<dbReference type="OrthoDB" id="1116284at2"/>
<keyword evidence="1" id="KW-0732">Signal</keyword>
<dbReference type="EMBL" id="FONY01000019">
    <property type="protein sequence ID" value="SFF17949.1"/>
    <property type="molecule type" value="Genomic_DNA"/>
</dbReference>
<feature type="signal peptide" evidence="1">
    <location>
        <begin position="1"/>
        <end position="21"/>
    </location>
</feature>
<proteinExistence type="predicted"/>
<reference evidence="2 3" key="1">
    <citation type="submission" date="2016-10" db="EMBL/GenBank/DDBJ databases">
        <authorList>
            <person name="de Groot N.N."/>
        </authorList>
    </citation>
    <scope>NUCLEOTIDE SEQUENCE [LARGE SCALE GENOMIC DNA]</scope>
    <source>
        <strain>GEY</strain>
        <strain evidence="3">DSM 9560</strain>
    </source>
</reference>
<dbReference type="STRING" id="1003.SAMN04488541_10193"/>
<organism evidence="2 3">
    <name type="scientific">Thermoflexibacter ruber</name>
    <dbReference type="NCBI Taxonomy" id="1003"/>
    <lineage>
        <taxon>Bacteria</taxon>
        <taxon>Pseudomonadati</taxon>
        <taxon>Bacteroidota</taxon>
        <taxon>Cytophagia</taxon>
        <taxon>Cytophagales</taxon>
        <taxon>Thermoflexibacteraceae</taxon>
        <taxon>Thermoflexibacter</taxon>
    </lineage>
</organism>
<protein>
    <submittedName>
        <fullName evidence="2">Uncharacterized protein</fullName>
    </submittedName>
</protein>
<evidence type="ECO:0000256" key="1">
    <source>
        <dbReference type="SAM" id="SignalP"/>
    </source>
</evidence>
<evidence type="ECO:0000313" key="3">
    <source>
        <dbReference type="Proteomes" id="UP000199513"/>
    </source>
</evidence>